<keyword evidence="2" id="KW-1185">Reference proteome</keyword>
<gene>
    <name evidence="1" type="ORF">L6773_12105</name>
</gene>
<sequence length="119" mass="13822">MKALNTKVLFEYLVEGHEKSGNADQFFNTDHISETYFLNNIVLNELATSIEENVKFDKSDFIKVLRALESNSQIRFENREIVSEAIEMFSMSRDSFSECLKSVINAGFQMKNLNLLRRE</sequence>
<dbReference type="RefSeq" id="WP_237854675.1">
    <property type="nucleotide sequence ID" value="NZ_JAKLWS010000014.1"/>
</dbReference>
<comment type="caution">
    <text evidence="1">The sequence shown here is derived from an EMBL/GenBank/DDBJ whole genome shotgun (WGS) entry which is preliminary data.</text>
</comment>
<evidence type="ECO:0000313" key="1">
    <source>
        <dbReference type="EMBL" id="MCG2589313.1"/>
    </source>
</evidence>
<protein>
    <submittedName>
        <fullName evidence="1">Uncharacterized protein</fullName>
    </submittedName>
</protein>
<accession>A0ABS9KER2</accession>
<dbReference type="Proteomes" id="UP001165366">
    <property type="component" value="Unassembled WGS sequence"/>
</dbReference>
<reference evidence="1" key="1">
    <citation type="submission" date="2022-01" db="EMBL/GenBank/DDBJ databases">
        <authorList>
            <person name="Wang Y."/>
        </authorList>
    </citation>
    <scope>NUCLEOTIDE SEQUENCE</scope>
    <source>
        <strain evidence="1">WB101</strain>
    </source>
</reference>
<proteinExistence type="predicted"/>
<name>A0ABS9KER2_9BACT</name>
<reference evidence="1" key="2">
    <citation type="submission" date="2024-05" db="EMBL/GenBank/DDBJ databases">
        <title>Rhodohalobacter halophilus gen. nov., sp. nov., a moderately halophilic member of the family Balneolaceae.</title>
        <authorList>
            <person name="Xia J."/>
        </authorList>
    </citation>
    <scope>NUCLEOTIDE SEQUENCE</scope>
    <source>
        <strain evidence="1">WB101</strain>
    </source>
</reference>
<organism evidence="1 2">
    <name type="scientific">Rhodohalobacter sulfatireducens</name>
    <dbReference type="NCBI Taxonomy" id="2911366"/>
    <lineage>
        <taxon>Bacteria</taxon>
        <taxon>Pseudomonadati</taxon>
        <taxon>Balneolota</taxon>
        <taxon>Balneolia</taxon>
        <taxon>Balneolales</taxon>
        <taxon>Balneolaceae</taxon>
        <taxon>Rhodohalobacter</taxon>
    </lineage>
</organism>
<dbReference type="EMBL" id="JAKLWS010000014">
    <property type="protein sequence ID" value="MCG2589313.1"/>
    <property type="molecule type" value="Genomic_DNA"/>
</dbReference>
<evidence type="ECO:0000313" key="2">
    <source>
        <dbReference type="Proteomes" id="UP001165366"/>
    </source>
</evidence>